<feature type="region of interest" description="Disordered" evidence="1">
    <location>
        <begin position="77"/>
        <end position="105"/>
    </location>
</feature>
<proteinExistence type="predicted"/>
<accession>A0A9P7TML7</accession>
<evidence type="ECO:0000313" key="2">
    <source>
        <dbReference type="EMBL" id="KAG6106824.1"/>
    </source>
</evidence>
<evidence type="ECO:0000313" key="3">
    <source>
        <dbReference type="Proteomes" id="UP000732380"/>
    </source>
</evidence>
<feature type="compositionally biased region" description="Basic residues" evidence="1">
    <location>
        <begin position="82"/>
        <end position="99"/>
    </location>
</feature>
<evidence type="ECO:0000256" key="1">
    <source>
        <dbReference type="SAM" id="MobiDB-lite"/>
    </source>
</evidence>
<comment type="caution">
    <text evidence="2">The sequence shown here is derived from an EMBL/GenBank/DDBJ whole genome shotgun (WGS) entry which is preliminary data.</text>
</comment>
<dbReference type="Proteomes" id="UP000732380">
    <property type="component" value="Unassembled WGS sequence"/>
</dbReference>
<keyword evidence="3" id="KW-1185">Reference proteome</keyword>
<dbReference type="AlphaFoldDB" id="A0A9P7TML7"/>
<name>A0A9P7TML7_9HYPO</name>
<dbReference type="EMBL" id="SRQM01000692">
    <property type="protein sequence ID" value="KAG6106824.1"/>
    <property type="molecule type" value="Genomic_DNA"/>
</dbReference>
<reference evidence="2 3" key="1">
    <citation type="journal article" date="2020" name="bioRxiv">
        <title>Whole genome comparisons of ergot fungi reveals the divergence and evolution of species within the genus Claviceps are the result of varying mechanisms driving genome evolution and host range expansion.</title>
        <authorList>
            <person name="Wyka S.A."/>
            <person name="Mondo S.J."/>
            <person name="Liu M."/>
            <person name="Dettman J."/>
            <person name="Nalam V."/>
            <person name="Broders K.D."/>
        </authorList>
    </citation>
    <scope>NUCLEOTIDE SEQUENCE [LARGE SCALE GENOMIC DNA]</scope>
    <source>
        <strain evidence="2 3">LM576</strain>
    </source>
</reference>
<sequence>MNVLDYALAVASCYRQELRDIAVRHTHLLERPRHDTFVSTVVASHRLNMAEHTLAIMVLDLGTGSGFIMPYDLVGSASTGQKKQKGRGHIVKSNRKQKNGKQERK</sequence>
<organism evidence="2 3">
    <name type="scientific">Claviceps humidiphila</name>
    <dbReference type="NCBI Taxonomy" id="1294629"/>
    <lineage>
        <taxon>Eukaryota</taxon>
        <taxon>Fungi</taxon>
        <taxon>Dikarya</taxon>
        <taxon>Ascomycota</taxon>
        <taxon>Pezizomycotina</taxon>
        <taxon>Sordariomycetes</taxon>
        <taxon>Hypocreomycetidae</taxon>
        <taxon>Hypocreales</taxon>
        <taxon>Clavicipitaceae</taxon>
        <taxon>Claviceps</taxon>
    </lineage>
</organism>
<protein>
    <submittedName>
        <fullName evidence="2">Uncharacterized protein</fullName>
    </submittedName>
</protein>
<gene>
    <name evidence="2" type="ORF">E4U13_007223</name>
</gene>